<name>A7EZX7_SCLS1</name>
<keyword evidence="2" id="KW-1185">Reference proteome</keyword>
<dbReference type="Proteomes" id="UP000001312">
    <property type="component" value="Unassembled WGS sequence"/>
</dbReference>
<dbReference type="InParanoid" id="A7EZX7"/>
<protein>
    <submittedName>
        <fullName evidence="1">Uncharacterized protein</fullName>
    </submittedName>
</protein>
<reference evidence="2" key="1">
    <citation type="journal article" date="2011" name="PLoS Genet.">
        <title>Genomic analysis of the necrotrophic fungal pathogens Sclerotinia sclerotiorum and Botrytis cinerea.</title>
        <authorList>
            <person name="Amselem J."/>
            <person name="Cuomo C.A."/>
            <person name="van Kan J.A."/>
            <person name="Viaud M."/>
            <person name="Benito E.P."/>
            <person name="Couloux A."/>
            <person name="Coutinho P.M."/>
            <person name="de Vries R.P."/>
            <person name="Dyer P.S."/>
            <person name="Fillinger S."/>
            <person name="Fournier E."/>
            <person name="Gout L."/>
            <person name="Hahn M."/>
            <person name="Kohn L."/>
            <person name="Lapalu N."/>
            <person name="Plummer K.M."/>
            <person name="Pradier J.M."/>
            <person name="Quevillon E."/>
            <person name="Sharon A."/>
            <person name="Simon A."/>
            <person name="ten Have A."/>
            <person name="Tudzynski B."/>
            <person name="Tudzynski P."/>
            <person name="Wincker P."/>
            <person name="Andrew M."/>
            <person name="Anthouard V."/>
            <person name="Beever R.E."/>
            <person name="Beffa R."/>
            <person name="Benoit I."/>
            <person name="Bouzid O."/>
            <person name="Brault B."/>
            <person name="Chen Z."/>
            <person name="Choquer M."/>
            <person name="Collemare J."/>
            <person name="Cotton P."/>
            <person name="Danchin E.G."/>
            <person name="Da Silva C."/>
            <person name="Gautier A."/>
            <person name="Giraud C."/>
            <person name="Giraud T."/>
            <person name="Gonzalez C."/>
            <person name="Grossetete S."/>
            <person name="Guldener U."/>
            <person name="Henrissat B."/>
            <person name="Howlett B.J."/>
            <person name="Kodira C."/>
            <person name="Kretschmer M."/>
            <person name="Lappartient A."/>
            <person name="Leroch M."/>
            <person name="Levis C."/>
            <person name="Mauceli E."/>
            <person name="Neuveglise C."/>
            <person name="Oeser B."/>
            <person name="Pearson M."/>
            <person name="Poulain J."/>
            <person name="Poussereau N."/>
            <person name="Quesneville H."/>
            <person name="Rascle C."/>
            <person name="Schumacher J."/>
            <person name="Segurens B."/>
            <person name="Sexton A."/>
            <person name="Silva E."/>
            <person name="Sirven C."/>
            <person name="Soanes D.M."/>
            <person name="Talbot N.J."/>
            <person name="Templeton M."/>
            <person name="Yandava C."/>
            <person name="Yarden O."/>
            <person name="Zeng Q."/>
            <person name="Rollins J.A."/>
            <person name="Lebrun M.H."/>
            <person name="Dickman M."/>
        </authorList>
    </citation>
    <scope>NUCLEOTIDE SEQUENCE [LARGE SCALE GENOMIC DNA]</scope>
    <source>
        <strain evidence="2">ATCC 18683 / 1980 / Ss-1</strain>
    </source>
</reference>
<accession>A7EZX7</accession>
<proteinExistence type="predicted"/>
<dbReference type="KEGG" id="ssl:SS1G_10894"/>
<evidence type="ECO:0000313" key="1">
    <source>
        <dbReference type="EMBL" id="EDN95019.1"/>
    </source>
</evidence>
<dbReference type="EMBL" id="CH476636">
    <property type="protein sequence ID" value="EDN95019.1"/>
    <property type="molecule type" value="Genomic_DNA"/>
</dbReference>
<organism evidence="1 2">
    <name type="scientific">Sclerotinia sclerotiorum (strain ATCC 18683 / 1980 / Ss-1)</name>
    <name type="common">White mold</name>
    <name type="synonym">Whetzelinia sclerotiorum</name>
    <dbReference type="NCBI Taxonomy" id="665079"/>
    <lineage>
        <taxon>Eukaryota</taxon>
        <taxon>Fungi</taxon>
        <taxon>Dikarya</taxon>
        <taxon>Ascomycota</taxon>
        <taxon>Pezizomycotina</taxon>
        <taxon>Leotiomycetes</taxon>
        <taxon>Helotiales</taxon>
        <taxon>Sclerotiniaceae</taxon>
        <taxon>Sclerotinia</taxon>
    </lineage>
</organism>
<sequence length="116" mass="13345">MPTRQLIEQSVPSTDDPQRVLASFKLSHHHGHAPQISILTGNTIRSTQPRHRSYMLEGFADFNMVCDYTPSLHVRLMILLLKGDFFRHLWVVWIRMKTPLPSCAREGFDSGTMRPS</sequence>
<dbReference type="AlphaFoldDB" id="A7EZX7"/>
<dbReference type="RefSeq" id="XP_001588447.1">
    <property type="nucleotide sequence ID" value="XM_001588397.1"/>
</dbReference>
<evidence type="ECO:0000313" key="2">
    <source>
        <dbReference type="Proteomes" id="UP000001312"/>
    </source>
</evidence>
<gene>
    <name evidence="1" type="ORF">SS1G_10894</name>
</gene>
<dbReference type="GeneID" id="5484224"/>